<evidence type="ECO:0000256" key="3">
    <source>
        <dbReference type="ARBA" id="ARBA00023159"/>
    </source>
</evidence>
<gene>
    <name evidence="6" type="ORF">DKK70_12355</name>
</gene>
<protein>
    <submittedName>
        <fullName evidence="6">AraC family transcriptional regulator</fullName>
    </submittedName>
</protein>
<dbReference type="Gene3D" id="1.10.10.60">
    <property type="entry name" value="Homeodomain-like"/>
    <property type="match status" value="2"/>
</dbReference>
<dbReference type="Pfam" id="PF12833">
    <property type="entry name" value="HTH_18"/>
    <property type="match status" value="1"/>
</dbReference>
<keyword evidence="1" id="KW-0805">Transcription regulation</keyword>
<feature type="domain" description="HTH araC/xylS-type" evidence="5">
    <location>
        <begin position="181"/>
        <end position="279"/>
    </location>
</feature>
<dbReference type="PANTHER" id="PTHR43280:SF2">
    <property type="entry name" value="HTH-TYPE TRANSCRIPTIONAL REGULATOR EXSA"/>
    <property type="match status" value="1"/>
</dbReference>
<name>A0A2V4ELF6_9GAMM</name>
<dbReference type="Gene3D" id="2.60.120.10">
    <property type="entry name" value="Jelly Rolls"/>
    <property type="match status" value="1"/>
</dbReference>
<keyword evidence="7" id="KW-1185">Reference proteome</keyword>
<comment type="caution">
    <text evidence="6">The sequence shown here is derived from an EMBL/GenBank/DDBJ whole genome shotgun (WGS) entry which is preliminary data.</text>
</comment>
<evidence type="ECO:0000256" key="1">
    <source>
        <dbReference type="ARBA" id="ARBA00023015"/>
    </source>
</evidence>
<dbReference type="OrthoDB" id="9809338at2"/>
<dbReference type="InterPro" id="IPR003313">
    <property type="entry name" value="AraC-bd"/>
</dbReference>
<evidence type="ECO:0000259" key="5">
    <source>
        <dbReference type="PROSITE" id="PS01124"/>
    </source>
</evidence>
<evidence type="ECO:0000256" key="2">
    <source>
        <dbReference type="ARBA" id="ARBA00023125"/>
    </source>
</evidence>
<dbReference type="SMART" id="SM00342">
    <property type="entry name" value="HTH_ARAC"/>
    <property type="match status" value="1"/>
</dbReference>
<dbReference type="PRINTS" id="PR00032">
    <property type="entry name" value="HTHARAC"/>
</dbReference>
<sequence length="290" mass="33515">MLIEIEHGNQLHTSFKSKPQLLFVCHANGENDAIPRVMHSHNDRLEVMFIYEGTGNYSIGGEFYSVKKGDILVFNAGDVHDEHPLPSKDLAIYSCGIANLKINNLPLNHIISKKQCPIINADKYIEQIKNFFESLIFYATQSNFTNQEIIYYNTLSFLLTVHNIFNVKEQNQSTQKITLGLRIKEFLDKYYLEQIDVESISDALNVNRYYLSHTFKAFTGYSPKQYIIRRRLGEAQSLLLNSDYSVAQIANKVGYSNVSNFHNIFEKVIGMSPGKYKKLWLNKEQYFIEK</sequence>
<evidence type="ECO:0000313" key="7">
    <source>
        <dbReference type="Proteomes" id="UP000247932"/>
    </source>
</evidence>
<accession>A0A2V4ELF6</accession>
<dbReference type="EMBL" id="QGLR01000013">
    <property type="protein sequence ID" value="PXZ05368.1"/>
    <property type="molecule type" value="Genomic_DNA"/>
</dbReference>
<dbReference type="AlphaFoldDB" id="A0A2V4ELF6"/>
<dbReference type="SUPFAM" id="SSF51215">
    <property type="entry name" value="Regulatory protein AraC"/>
    <property type="match status" value="1"/>
</dbReference>
<dbReference type="InterPro" id="IPR020449">
    <property type="entry name" value="Tscrpt_reg_AraC-type_HTH"/>
</dbReference>
<dbReference type="GO" id="GO:0043565">
    <property type="term" value="F:sequence-specific DNA binding"/>
    <property type="evidence" value="ECO:0007669"/>
    <property type="project" value="InterPro"/>
</dbReference>
<dbReference type="PROSITE" id="PS01124">
    <property type="entry name" value="HTH_ARAC_FAMILY_2"/>
    <property type="match status" value="1"/>
</dbReference>
<keyword evidence="2" id="KW-0238">DNA-binding</keyword>
<dbReference type="RefSeq" id="WP_110434283.1">
    <property type="nucleotide sequence ID" value="NZ_QGLR01000013.1"/>
</dbReference>
<dbReference type="InterPro" id="IPR018062">
    <property type="entry name" value="HTH_AraC-typ_CS"/>
</dbReference>
<dbReference type="InterPro" id="IPR018060">
    <property type="entry name" value="HTH_AraC"/>
</dbReference>
<organism evidence="6 7">
    <name type="scientific">Gilliamella apicola</name>
    <dbReference type="NCBI Taxonomy" id="1196095"/>
    <lineage>
        <taxon>Bacteria</taxon>
        <taxon>Pseudomonadati</taxon>
        <taxon>Pseudomonadota</taxon>
        <taxon>Gammaproteobacteria</taxon>
        <taxon>Orbales</taxon>
        <taxon>Orbaceae</taxon>
        <taxon>Gilliamella</taxon>
    </lineage>
</organism>
<reference evidence="6 7" key="1">
    <citation type="submission" date="2018-05" db="EMBL/GenBank/DDBJ databases">
        <title>Reference genomes for bee gut microbiota database.</title>
        <authorList>
            <person name="Ellegaard K.M."/>
        </authorList>
    </citation>
    <scope>NUCLEOTIDE SEQUENCE [LARGE SCALE GENOMIC DNA]</scope>
    <source>
        <strain evidence="6 7">ESL0182</strain>
    </source>
</reference>
<dbReference type="InterPro" id="IPR037923">
    <property type="entry name" value="HTH-like"/>
</dbReference>
<dbReference type="Proteomes" id="UP000247932">
    <property type="component" value="Unassembled WGS sequence"/>
</dbReference>
<keyword evidence="3" id="KW-0010">Activator</keyword>
<dbReference type="InterPro" id="IPR009057">
    <property type="entry name" value="Homeodomain-like_sf"/>
</dbReference>
<evidence type="ECO:0000313" key="6">
    <source>
        <dbReference type="EMBL" id="PXZ05368.1"/>
    </source>
</evidence>
<dbReference type="Pfam" id="PF02311">
    <property type="entry name" value="AraC_binding"/>
    <property type="match status" value="1"/>
</dbReference>
<dbReference type="InterPro" id="IPR014710">
    <property type="entry name" value="RmlC-like_jellyroll"/>
</dbReference>
<dbReference type="GO" id="GO:0003700">
    <property type="term" value="F:DNA-binding transcription factor activity"/>
    <property type="evidence" value="ECO:0007669"/>
    <property type="project" value="InterPro"/>
</dbReference>
<evidence type="ECO:0000256" key="4">
    <source>
        <dbReference type="ARBA" id="ARBA00023163"/>
    </source>
</evidence>
<dbReference type="PROSITE" id="PS00041">
    <property type="entry name" value="HTH_ARAC_FAMILY_1"/>
    <property type="match status" value="1"/>
</dbReference>
<dbReference type="PANTHER" id="PTHR43280">
    <property type="entry name" value="ARAC-FAMILY TRANSCRIPTIONAL REGULATOR"/>
    <property type="match status" value="1"/>
</dbReference>
<keyword evidence="4" id="KW-0804">Transcription</keyword>
<dbReference type="SUPFAM" id="SSF46689">
    <property type="entry name" value="Homeodomain-like"/>
    <property type="match status" value="2"/>
</dbReference>
<proteinExistence type="predicted"/>